<dbReference type="PANTHER" id="PTHR37981">
    <property type="entry name" value="LIPASE 2"/>
    <property type="match status" value="1"/>
</dbReference>
<sequence length="352" mass="40130">MAHVRHSHAQEYRKTITYSCSGDKLNDIVGQIERVGDKKYEVATISIGGNDFFFGTVAKDCIYKIERGISEEEAQENCDVHLDNVDELLRRQVKVDEIWTRYADTLRNIYSKVLNNNGLLIVTGYPRFFSDITNVDNDPCENLRTHWSLGRWFSINSKIPLRRDNRNRINDQVKQVNDRIREDVLPSLNNPNIIFVDIDPLYEDHRFCEPVPDPLGANNPAVWFTELNTNLATNEEFNPGPSLSEQIKTWRDAISQPFKPSPLQMAATFHPKKGGNRKVAEAVIYHMLKWATPQTNDVVTWGPAEHEMGFSPGGGLTRFQIEQNCVMINPRDNTAPTVFCDDGAHRAKIVTS</sequence>
<reference evidence="1" key="1">
    <citation type="journal article" date="2020" name="Stud. Mycol.">
        <title>101 Dothideomycetes genomes: a test case for predicting lifestyles and emergence of pathogens.</title>
        <authorList>
            <person name="Haridas S."/>
            <person name="Albert R."/>
            <person name="Binder M."/>
            <person name="Bloem J."/>
            <person name="Labutti K."/>
            <person name="Salamov A."/>
            <person name="Andreopoulos B."/>
            <person name="Baker S."/>
            <person name="Barry K."/>
            <person name="Bills G."/>
            <person name="Bluhm B."/>
            <person name="Cannon C."/>
            <person name="Castanera R."/>
            <person name="Culley D."/>
            <person name="Daum C."/>
            <person name="Ezra D."/>
            <person name="Gonzalez J."/>
            <person name="Henrissat B."/>
            <person name="Kuo A."/>
            <person name="Liang C."/>
            <person name="Lipzen A."/>
            <person name="Lutzoni F."/>
            <person name="Magnuson J."/>
            <person name="Mondo S."/>
            <person name="Nolan M."/>
            <person name="Ohm R."/>
            <person name="Pangilinan J."/>
            <person name="Park H.-J."/>
            <person name="Ramirez L."/>
            <person name="Alfaro M."/>
            <person name="Sun H."/>
            <person name="Tritt A."/>
            <person name="Yoshinaga Y."/>
            <person name="Zwiers L.-H."/>
            <person name="Turgeon B."/>
            <person name="Goodwin S."/>
            <person name="Spatafora J."/>
            <person name="Crous P."/>
            <person name="Grigoriev I."/>
        </authorList>
    </citation>
    <scope>NUCLEOTIDE SEQUENCE</scope>
    <source>
        <strain evidence="1">CBS 207.26</strain>
    </source>
</reference>
<dbReference type="PANTHER" id="PTHR37981:SF1">
    <property type="entry name" value="SGNH HYDROLASE-TYPE ESTERASE DOMAIN-CONTAINING PROTEIN"/>
    <property type="match status" value="1"/>
</dbReference>
<protein>
    <recommendedName>
        <fullName evidence="3">SGNH hydrolase-type esterase domain-containing protein</fullName>
    </recommendedName>
</protein>
<dbReference type="Pfam" id="PF00657">
    <property type="entry name" value="Lipase_GDSL"/>
    <property type="match status" value="1"/>
</dbReference>
<evidence type="ECO:0000313" key="1">
    <source>
        <dbReference type="EMBL" id="KAF2178917.1"/>
    </source>
</evidence>
<proteinExistence type="predicted"/>
<dbReference type="Gene3D" id="3.40.50.1110">
    <property type="entry name" value="SGNH hydrolase"/>
    <property type="match status" value="1"/>
</dbReference>
<dbReference type="OrthoDB" id="21678at2759"/>
<name>A0A6A6DHG8_9PEZI</name>
<dbReference type="GO" id="GO:0016788">
    <property type="term" value="F:hydrolase activity, acting on ester bonds"/>
    <property type="evidence" value="ECO:0007669"/>
    <property type="project" value="InterPro"/>
</dbReference>
<dbReference type="GO" id="GO:0006629">
    <property type="term" value="P:lipid metabolic process"/>
    <property type="evidence" value="ECO:0007669"/>
    <property type="project" value="TreeGrafter"/>
</dbReference>
<dbReference type="InterPro" id="IPR037460">
    <property type="entry name" value="SEST-like"/>
</dbReference>
<dbReference type="Proteomes" id="UP000800200">
    <property type="component" value="Unassembled WGS sequence"/>
</dbReference>
<dbReference type="SUPFAM" id="SSF52266">
    <property type="entry name" value="SGNH hydrolase"/>
    <property type="match status" value="1"/>
</dbReference>
<keyword evidence="2" id="KW-1185">Reference proteome</keyword>
<evidence type="ECO:0000313" key="2">
    <source>
        <dbReference type="Proteomes" id="UP000800200"/>
    </source>
</evidence>
<dbReference type="AlphaFoldDB" id="A0A6A6DHG8"/>
<accession>A0A6A6DHG8</accession>
<evidence type="ECO:0008006" key="3">
    <source>
        <dbReference type="Google" id="ProtNLM"/>
    </source>
</evidence>
<organism evidence="1 2">
    <name type="scientific">Zopfia rhizophila CBS 207.26</name>
    <dbReference type="NCBI Taxonomy" id="1314779"/>
    <lineage>
        <taxon>Eukaryota</taxon>
        <taxon>Fungi</taxon>
        <taxon>Dikarya</taxon>
        <taxon>Ascomycota</taxon>
        <taxon>Pezizomycotina</taxon>
        <taxon>Dothideomycetes</taxon>
        <taxon>Dothideomycetes incertae sedis</taxon>
        <taxon>Zopfiaceae</taxon>
        <taxon>Zopfia</taxon>
    </lineage>
</organism>
<gene>
    <name evidence="1" type="ORF">K469DRAFT_754194</name>
</gene>
<dbReference type="InterPro" id="IPR001087">
    <property type="entry name" value="GDSL"/>
</dbReference>
<dbReference type="InterPro" id="IPR036514">
    <property type="entry name" value="SGNH_hydro_sf"/>
</dbReference>
<dbReference type="EMBL" id="ML994671">
    <property type="protein sequence ID" value="KAF2178917.1"/>
    <property type="molecule type" value="Genomic_DNA"/>
</dbReference>